<evidence type="ECO:0000256" key="2">
    <source>
        <dbReference type="ARBA" id="ARBA00022821"/>
    </source>
</evidence>
<dbReference type="GO" id="GO:0003700">
    <property type="term" value="F:DNA-binding transcription factor activity"/>
    <property type="evidence" value="ECO:0007669"/>
    <property type="project" value="InterPro"/>
</dbReference>
<keyword evidence="3" id="KW-0805">Transcription regulation</keyword>
<gene>
    <name evidence="9" type="ORF">CEPIT_LOCUS12340</name>
</gene>
<evidence type="ECO:0000256" key="4">
    <source>
        <dbReference type="ARBA" id="ARBA00023125"/>
    </source>
</evidence>
<dbReference type="SMART" id="SM00380">
    <property type="entry name" value="AP2"/>
    <property type="match status" value="1"/>
</dbReference>
<dbReference type="SUPFAM" id="SSF54171">
    <property type="entry name" value="DNA-binding domain"/>
    <property type="match status" value="1"/>
</dbReference>
<evidence type="ECO:0000256" key="5">
    <source>
        <dbReference type="ARBA" id="ARBA00023163"/>
    </source>
</evidence>
<dbReference type="FunFam" id="3.30.730.10:FF:000001">
    <property type="entry name" value="Ethylene-responsive transcription factor 2"/>
    <property type="match status" value="1"/>
</dbReference>
<organism evidence="9 10">
    <name type="scientific">Cuscuta epithymum</name>
    <dbReference type="NCBI Taxonomy" id="186058"/>
    <lineage>
        <taxon>Eukaryota</taxon>
        <taxon>Viridiplantae</taxon>
        <taxon>Streptophyta</taxon>
        <taxon>Embryophyta</taxon>
        <taxon>Tracheophyta</taxon>
        <taxon>Spermatophyta</taxon>
        <taxon>Magnoliopsida</taxon>
        <taxon>eudicotyledons</taxon>
        <taxon>Gunneridae</taxon>
        <taxon>Pentapetalae</taxon>
        <taxon>asterids</taxon>
        <taxon>lamiids</taxon>
        <taxon>Solanales</taxon>
        <taxon>Convolvulaceae</taxon>
        <taxon>Cuscuteae</taxon>
        <taxon>Cuscuta</taxon>
        <taxon>Cuscuta subgen. Cuscuta</taxon>
    </lineage>
</organism>
<keyword evidence="5" id="KW-0804">Transcription</keyword>
<evidence type="ECO:0000313" key="10">
    <source>
        <dbReference type="Proteomes" id="UP001152523"/>
    </source>
</evidence>
<evidence type="ECO:0000256" key="3">
    <source>
        <dbReference type="ARBA" id="ARBA00023015"/>
    </source>
</evidence>
<evidence type="ECO:0000313" key="9">
    <source>
        <dbReference type="EMBL" id="CAH9093034.1"/>
    </source>
</evidence>
<feature type="region of interest" description="Disordered" evidence="7">
    <location>
        <begin position="12"/>
        <end position="31"/>
    </location>
</feature>
<dbReference type="PRINTS" id="PR00367">
    <property type="entry name" value="ETHRSPELEMNT"/>
</dbReference>
<dbReference type="GO" id="GO:0005634">
    <property type="term" value="C:nucleus"/>
    <property type="evidence" value="ECO:0007669"/>
    <property type="project" value="UniProtKB-SubCell"/>
</dbReference>
<dbReference type="GO" id="GO:0006952">
    <property type="term" value="P:defense response"/>
    <property type="evidence" value="ECO:0007669"/>
    <property type="project" value="UniProtKB-KW"/>
</dbReference>
<evidence type="ECO:0000259" key="8">
    <source>
        <dbReference type="PROSITE" id="PS51032"/>
    </source>
</evidence>
<keyword evidence="4" id="KW-0238">DNA-binding</keyword>
<dbReference type="Gene3D" id="3.30.730.10">
    <property type="entry name" value="AP2/ERF domain"/>
    <property type="match status" value="1"/>
</dbReference>
<dbReference type="GO" id="GO:0003677">
    <property type="term" value="F:DNA binding"/>
    <property type="evidence" value="ECO:0007669"/>
    <property type="project" value="UniProtKB-KW"/>
</dbReference>
<dbReference type="InterPro" id="IPR016177">
    <property type="entry name" value="DNA-bd_dom_sf"/>
</dbReference>
<evidence type="ECO:0000256" key="7">
    <source>
        <dbReference type="SAM" id="MobiDB-lite"/>
    </source>
</evidence>
<dbReference type="PANTHER" id="PTHR31194:SF140">
    <property type="entry name" value="ETHYLENE-RESPONSIVE TRANSCRIPTION FACTOR CRF2"/>
    <property type="match status" value="1"/>
</dbReference>
<proteinExistence type="predicted"/>
<dbReference type="Pfam" id="PF00847">
    <property type="entry name" value="AP2"/>
    <property type="match status" value="1"/>
</dbReference>
<dbReference type="EMBL" id="CAMAPF010000075">
    <property type="protein sequence ID" value="CAH9093034.1"/>
    <property type="molecule type" value="Genomic_DNA"/>
</dbReference>
<dbReference type="Proteomes" id="UP001152523">
    <property type="component" value="Unassembled WGS sequence"/>
</dbReference>
<dbReference type="InterPro" id="IPR036955">
    <property type="entry name" value="AP2/ERF_dom_sf"/>
</dbReference>
<feature type="domain" description="AP2/ERF" evidence="8">
    <location>
        <begin position="73"/>
        <end position="130"/>
    </location>
</feature>
<evidence type="ECO:0000256" key="1">
    <source>
        <dbReference type="ARBA" id="ARBA00004123"/>
    </source>
</evidence>
<accession>A0AAV0D5W4</accession>
<sequence>MPPSIVRIFVTDNDATDSSSDEEEAFSRRQTTKKHVIEVRLGTKKSRVADEKIKKRGKTATSKMTIKNAGDRKYRGVRLRPWGRWAAEIRDPIRKTRKWLGTFDTAVEAAHVYDTAAIQLRGPDAMTNFLTPPPKLAGTPLSNYDSTGESEMALSPTSVLKACIDAANKTDTNEAKEEGAMKLVTAGYFAEAAATEEECSLNGPLDFWSPSLLTDDQTPLDCDDGNKLPEIMMMDERLDDISVDFRGDDFHVWDVNDYVVD</sequence>
<keyword evidence="6" id="KW-0539">Nucleus</keyword>
<dbReference type="PANTHER" id="PTHR31194">
    <property type="entry name" value="SHN SHINE , DNA BINDING / TRANSCRIPTION FACTOR"/>
    <property type="match status" value="1"/>
</dbReference>
<evidence type="ECO:0000256" key="6">
    <source>
        <dbReference type="ARBA" id="ARBA00023242"/>
    </source>
</evidence>
<dbReference type="PROSITE" id="PS51032">
    <property type="entry name" value="AP2_ERF"/>
    <property type="match status" value="1"/>
</dbReference>
<dbReference type="InterPro" id="IPR050913">
    <property type="entry name" value="AP2/ERF_ERF"/>
</dbReference>
<keyword evidence="2" id="KW-0611">Plant defense</keyword>
<comment type="caution">
    <text evidence="9">The sequence shown here is derived from an EMBL/GenBank/DDBJ whole genome shotgun (WGS) entry which is preliminary data.</text>
</comment>
<reference evidence="9" key="1">
    <citation type="submission" date="2022-07" db="EMBL/GenBank/DDBJ databases">
        <authorList>
            <person name="Macas J."/>
            <person name="Novak P."/>
            <person name="Neumann P."/>
        </authorList>
    </citation>
    <scope>NUCLEOTIDE SEQUENCE</scope>
</reference>
<keyword evidence="10" id="KW-1185">Reference proteome</keyword>
<dbReference type="AlphaFoldDB" id="A0AAV0D5W4"/>
<dbReference type="InterPro" id="IPR001471">
    <property type="entry name" value="AP2/ERF_dom"/>
</dbReference>
<comment type="subcellular location">
    <subcellularLocation>
        <location evidence="1">Nucleus</location>
    </subcellularLocation>
</comment>
<name>A0AAV0D5W4_9ASTE</name>
<dbReference type="CDD" id="cd00018">
    <property type="entry name" value="AP2"/>
    <property type="match status" value="1"/>
</dbReference>
<protein>
    <recommendedName>
        <fullName evidence="8">AP2/ERF domain-containing protein</fullName>
    </recommendedName>
</protein>